<organism evidence="1 2">
    <name type="scientific">Nitrosomonas eutropha</name>
    <dbReference type="NCBI Taxonomy" id="916"/>
    <lineage>
        <taxon>Bacteria</taxon>
        <taxon>Pseudomonadati</taxon>
        <taxon>Pseudomonadota</taxon>
        <taxon>Betaproteobacteria</taxon>
        <taxon>Nitrosomonadales</taxon>
        <taxon>Nitrosomonadaceae</taxon>
        <taxon>Nitrosomonas</taxon>
    </lineage>
</organism>
<comment type="caution">
    <text evidence="1">The sequence shown here is derived from an EMBL/GenBank/DDBJ whole genome shotgun (WGS) entry which is preliminary data.</text>
</comment>
<accession>A0ABX5M6Z3</accession>
<evidence type="ECO:0000313" key="2">
    <source>
        <dbReference type="Proteomes" id="UP000247780"/>
    </source>
</evidence>
<dbReference type="EMBL" id="QICQ01000012">
    <property type="protein sequence ID" value="PXV81129.1"/>
    <property type="molecule type" value="Genomic_DNA"/>
</dbReference>
<gene>
    <name evidence="1" type="ORF">C8R14_1125</name>
</gene>
<dbReference type="Proteomes" id="UP000247780">
    <property type="component" value="Unassembled WGS sequence"/>
</dbReference>
<reference evidence="1 2" key="1">
    <citation type="submission" date="2018-04" db="EMBL/GenBank/DDBJ databases">
        <title>Active sludge and wastewater microbial communities from Klosterneuburg, Austria.</title>
        <authorList>
            <person name="Wagner M."/>
        </authorList>
    </citation>
    <scope>NUCLEOTIDE SEQUENCE [LARGE SCALE GENOMIC DNA]</scope>
    <source>
        <strain evidence="1 2">Nm 57</strain>
    </source>
</reference>
<name>A0ABX5M6Z3_9PROT</name>
<protein>
    <submittedName>
        <fullName evidence="1">Uncharacterized protein</fullName>
    </submittedName>
</protein>
<proteinExistence type="predicted"/>
<evidence type="ECO:0000313" key="1">
    <source>
        <dbReference type="EMBL" id="PXV81129.1"/>
    </source>
</evidence>
<sequence length="106" mass="12012">MPRLLLNAELWLKLLAILLHNHLYNKQDLRMTVEGILYRMVPVHSGAGARFINDAPPGLSAENGSRYFRLWWLSWTWSGFLSMVAIKAHQHSASGKDKAIGKSQGR</sequence>
<keyword evidence="2" id="KW-1185">Reference proteome</keyword>